<evidence type="ECO:0000256" key="6">
    <source>
        <dbReference type="SAM" id="Phobius"/>
    </source>
</evidence>
<dbReference type="Gene3D" id="2.60.40.420">
    <property type="entry name" value="Cupredoxins - blue copper proteins"/>
    <property type="match status" value="3"/>
</dbReference>
<dbReference type="EMBL" id="HBUF01128851">
    <property type="protein sequence ID" value="CAG6643754.1"/>
    <property type="molecule type" value="Transcribed_RNA"/>
</dbReference>
<dbReference type="Pfam" id="PF07731">
    <property type="entry name" value="Cu-oxidase_2"/>
    <property type="match status" value="1"/>
</dbReference>
<evidence type="ECO:0000256" key="7">
    <source>
        <dbReference type="SAM" id="SignalP"/>
    </source>
</evidence>
<dbReference type="EMBL" id="HBUF01128852">
    <property type="protein sequence ID" value="CAG6643756.1"/>
    <property type="molecule type" value="Transcribed_RNA"/>
</dbReference>
<dbReference type="PROSITE" id="PS00080">
    <property type="entry name" value="MULTICOPPER_OXIDASE2"/>
    <property type="match status" value="1"/>
</dbReference>
<dbReference type="CDD" id="cd13905">
    <property type="entry name" value="CuRO_3_tcLLC2_insect_like"/>
    <property type="match status" value="1"/>
</dbReference>
<organism evidence="11">
    <name type="scientific">Cacopsylla melanoneura</name>
    <dbReference type="NCBI Taxonomy" id="428564"/>
    <lineage>
        <taxon>Eukaryota</taxon>
        <taxon>Metazoa</taxon>
        <taxon>Ecdysozoa</taxon>
        <taxon>Arthropoda</taxon>
        <taxon>Hexapoda</taxon>
        <taxon>Insecta</taxon>
        <taxon>Pterygota</taxon>
        <taxon>Neoptera</taxon>
        <taxon>Paraneoptera</taxon>
        <taxon>Hemiptera</taxon>
        <taxon>Sternorrhyncha</taxon>
        <taxon>Psylloidea</taxon>
        <taxon>Psyllidae</taxon>
        <taxon>Psyllinae</taxon>
        <taxon>Cacopsylla</taxon>
    </lineage>
</organism>
<reference evidence="11" key="1">
    <citation type="submission" date="2021-05" db="EMBL/GenBank/DDBJ databases">
        <authorList>
            <person name="Alioto T."/>
            <person name="Alioto T."/>
            <person name="Gomez Garrido J."/>
        </authorList>
    </citation>
    <scope>NUCLEOTIDE SEQUENCE</scope>
</reference>
<keyword evidence="2" id="KW-0479">Metal-binding</keyword>
<dbReference type="CDD" id="cd13858">
    <property type="entry name" value="CuRO_1_tcLCC2_insect_like"/>
    <property type="match status" value="1"/>
</dbReference>
<feature type="compositionally biased region" description="Basic and acidic residues" evidence="5">
    <location>
        <begin position="725"/>
        <end position="742"/>
    </location>
</feature>
<evidence type="ECO:0000256" key="4">
    <source>
        <dbReference type="ARBA" id="ARBA00023008"/>
    </source>
</evidence>
<dbReference type="FunFam" id="2.60.40.420:FF:000045">
    <property type="entry name" value="Laccase 2"/>
    <property type="match status" value="1"/>
</dbReference>
<evidence type="ECO:0000256" key="5">
    <source>
        <dbReference type="SAM" id="MobiDB-lite"/>
    </source>
</evidence>
<dbReference type="GO" id="GO:0005507">
    <property type="term" value="F:copper ion binding"/>
    <property type="evidence" value="ECO:0007669"/>
    <property type="project" value="InterPro"/>
</dbReference>
<dbReference type="InterPro" id="IPR045087">
    <property type="entry name" value="Cu-oxidase_fam"/>
</dbReference>
<feature type="compositionally biased region" description="Polar residues" evidence="5">
    <location>
        <begin position="880"/>
        <end position="900"/>
    </location>
</feature>
<keyword evidence="6" id="KW-0812">Transmembrane</keyword>
<name>A0A8D8R701_9HEMI</name>
<keyword evidence="6" id="KW-1133">Transmembrane helix</keyword>
<feature type="domain" description="Plastocyanin-like" evidence="8">
    <location>
        <begin position="236"/>
        <end position="392"/>
    </location>
</feature>
<dbReference type="CDD" id="cd13884">
    <property type="entry name" value="CuRO_2_tcLCC_insect_like"/>
    <property type="match status" value="1"/>
</dbReference>
<keyword evidence="7" id="KW-0732">Signal</keyword>
<feature type="domain" description="Plastocyanin-like" evidence="9">
    <location>
        <begin position="518"/>
        <end position="649"/>
    </location>
</feature>
<evidence type="ECO:0000259" key="9">
    <source>
        <dbReference type="Pfam" id="PF07731"/>
    </source>
</evidence>
<dbReference type="PROSITE" id="PS00079">
    <property type="entry name" value="MULTICOPPER_OXIDASE1"/>
    <property type="match status" value="1"/>
</dbReference>
<dbReference type="GO" id="GO:0005886">
    <property type="term" value="C:plasma membrane"/>
    <property type="evidence" value="ECO:0007669"/>
    <property type="project" value="TreeGrafter"/>
</dbReference>
<keyword evidence="3" id="KW-0560">Oxidoreductase</keyword>
<sequence>MCAIFQHFDISSAYSILNPWLLLTVTLYLTVQPSECRIAGRHPHSPHSALQRMEFMYDYRKPHPCRRPCIEGQPPMTCTYNFHIEWYYTMSKACFDCPYNVTDCGRLHCIPADGMKRAITIVNRQMPGPSVDVCVGDHVIVDLMNGLMEESTSIHWHGHHQVDSPYMDGVPHLTQCPVPPRTTFRYRFQADSPGTHFWHSHTGSQRGDGAFGAFIIRKPLSREVHGHLYDHDLPEHVMHITDWSHMLGIEMFNAHHHSDGDNKPPTILMNGKGRFKKFRVGGGTNVTYTPMEVFTVKKGHSYRFRIINAGYLNCPVELSIDNHKLIAINTDGGDIRPITVGSIVSYAGERWDFILNATRPIGNYWIKMRGLMDCDERFTSAFQAAVLKYEGATTEDPPGAVDYNATRTTGMVLNPLNTPSNQSKSTLITELSAVDAPVNDIRLRDHADLKYFISYDFYGIDNPHFHLSNMYGFHEVKNSRDNHTQQVRTPQLNHLSFRFPSFPLLSQRDQIDDTMFCSNMSHNGCSEEYCECTNVVNVPLHSVVELIIIDEGVAYDANHPFHLHGHPFRVVAMERVGKTITRQQVIDMDKRGEIKRNLDSAPLKDTVTVPDGGFTIIRFHATNPGYWLFHCHIEFHVETGMALVFKVGEHEDMTPVPNNFPTCNNYFYNENDEPQHVDNDIPLLEPEHVDNLIPQYRENNQNDNTPRNAEPQHRDNAIPRQIGEPIHEDNGIPKHNSTKEYEETNTTVENENNETVEYIDATTEHDPDIRLAKTQTITPHLGENANKIQPEIVQRIQPVVNTARDANVNIISNNINRSHNIERINNTHPDNMGNYGNRGVADRNNNNRINKTYIASPADDIDIVYEENKSKDKVKYTIGGRNSPNGINYEANNALPTLPSNNQEDNDDLNEENRNTFPSSNNENRFPGIHSTNNEENGFSISTNEEGNDVDILTQDEIGVPNNSKNTYDTKDENILNRWARSISKSIMGSENKMSSTSLIIAGTSFVILLIAIVFTVYKACR</sequence>
<evidence type="ECO:0000259" key="8">
    <source>
        <dbReference type="Pfam" id="PF00394"/>
    </source>
</evidence>
<feature type="region of interest" description="Disordered" evidence="5">
    <location>
        <begin position="876"/>
        <end position="927"/>
    </location>
</feature>
<evidence type="ECO:0000256" key="3">
    <source>
        <dbReference type="ARBA" id="ARBA00023002"/>
    </source>
</evidence>
<dbReference type="InterPro" id="IPR002355">
    <property type="entry name" value="Cu_oxidase_Cu_BS"/>
</dbReference>
<dbReference type="InterPro" id="IPR008972">
    <property type="entry name" value="Cupredoxin"/>
</dbReference>
<dbReference type="InterPro" id="IPR011707">
    <property type="entry name" value="Cu-oxidase-like_N"/>
</dbReference>
<keyword evidence="6" id="KW-0472">Membrane</keyword>
<evidence type="ECO:0000259" key="10">
    <source>
        <dbReference type="Pfam" id="PF07732"/>
    </source>
</evidence>
<proteinExistence type="inferred from homology"/>
<dbReference type="GO" id="GO:0006826">
    <property type="term" value="P:iron ion transport"/>
    <property type="evidence" value="ECO:0007669"/>
    <property type="project" value="TreeGrafter"/>
</dbReference>
<evidence type="ECO:0000313" key="11">
    <source>
        <dbReference type="EMBL" id="CAG6643754.1"/>
    </source>
</evidence>
<dbReference type="Pfam" id="PF00394">
    <property type="entry name" value="Cu-oxidase"/>
    <property type="match status" value="1"/>
</dbReference>
<dbReference type="PANTHER" id="PTHR11709">
    <property type="entry name" value="MULTI-COPPER OXIDASE"/>
    <property type="match status" value="1"/>
</dbReference>
<dbReference type="AlphaFoldDB" id="A0A8D8R701"/>
<dbReference type="PANTHER" id="PTHR11709:SF394">
    <property type="entry name" value="FI03373P-RELATED"/>
    <property type="match status" value="1"/>
</dbReference>
<dbReference type="InterPro" id="IPR033138">
    <property type="entry name" value="Cu_oxidase_CS"/>
</dbReference>
<evidence type="ECO:0000256" key="2">
    <source>
        <dbReference type="ARBA" id="ARBA00022723"/>
    </source>
</evidence>
<accession>A0A8D8R701</accession>
<dbReference type="GO" id="GO:0016491">
    <property type="term" value="F:oxidoreductase activity"/>
    <property type="evidence" value="ECO:0007669"/>
    <property type="project" value="UniProtKB-KW"/>
</dbReference>
<feature type="signal peptide" evidence="7">
    <location>
        <begin position="1"/>
        <end position="36"/>
    </location>
</feature>
<dbReference type="InterPro" id="IPR001117">
    <property type="entry name" value="Cu-oxidase_2nd"/>
</dbReference>
<dbReference type="SUPFAM" id="SSF49503">
    <property type="entry name" value="Cupredoxins"/>
    <property type="match status" value="3"/>
</dbReference>
<protein>
    <submittedName>
        <fullName evidence="11">Laccase-2</fullName>
    </submittedName>
</protein>
<keyword evidence="4" id="KW-0186">Copper</keyword>
<dbReference type="Pfam" id="PF07732">
    <property type="entry name" value="Cu-oxidase_3"/>
    <property type="match status" value="1"/>
</dbReference>
<feature type="transmembrane region" description="Helical" evidence="6">
    <location>
        <begin position="999"/>
        <end position="1018"/>
    </location>
</feature>
<evidence type="ECO:0000256" key="1">
    <source>
        <dbReference type="ARBA" id="ARBA00010609"/>
    </source>
</evidence>
<feature type="region of interest" description="Disordered" evidence="5">
    <location>
        <begin position="723"/>
        <end position="747"/>
    </location>
</feature>
<feature type="chain" id="PRO_5036261841" evidence="7">
    <location>
        <begin position="37"/>
        <end position="1022"/>
    </location>
</feature>
<comment type="similarity">
    <text evidence="1">Belongs to the multicopper oxidase family.</text>
</comment>
<dbReference type="FunFam" id="2.60.40.420:FF:000031">
    <property type="entry name" value="Laccase-2 isoform A"/>
    <property type="match status" value="1"/>
</dbReference>
<feature type="domain" description="Plastocyanin-like" evidence="10">
    <location>
        <begin position="108"/>
        <end position="219"/>
    </location>
</feature>
<feature type="compositionally biased region" description="Polar residues" evidence="5">
    <location>
        <begin position="916"/>
        <end position="927"/>
    </location>
</feature>
<dbReference type="InterPro" id="IPR011706">
    <property type="entry name" value="Cu-oxidase_C"/>
</dbReference>